<evidence type="ECO:0000313" key="7">
    <source>
        <dbReference type="Proteomes" id="UP000252038"/>
    </source>
</evidence>
<feature type="compositionally biased region" description="Low complexity" evidence="1">
    <location>
        <begin position="167"/>
        <end position="176"/>
    </location>
</feature>
<feature type="chain" id="PRO_5016782856" evidence="3">
    <location>
        <begin position="26"/>
        <end position="341"/>
    </location>
</feature>
<evidence type="ECO:0000313" key="6">
    <source>
        <dbReference type="EMBL" id="MEO9385843.1"/>
    </source>
</evidence>
<dbReference type="PANTHER" id="PTHR41542">
    <property type="entry name" value="BLL5807 PROTEIN"/>
    <property type="match status" value="1"/>
</dbReference>
<proteinExistence type="predicted"/>
<evidence type="ECO:0000256" key="3">
    <source>
        <dbReference type="SAM" id="SignalP"/>
    </source>
</evidence>
<feature type="domain" description="Tim44-like" evidence="4">
    <location>
        <begin position="213"/>
        <end position="340"/>
    </location>
</feature>
<keyword evidence="3" id="KW-0732">Signal</keyword>
<feature type="region of interest" description="Disordered" evidence="1">
    <location>
        <begin position="167"/>
        <end position="195"/>
    </location>
</feature>
<feature type="transmembrane region" description="Helical" evidence="2">
    <location>
        <begin position="139"/>
        <end position="158"/>
    </location>
</feature>
<dbReference type="OrthoDB" id="5297955at2"/>
<dbReference type="Proteomes" id="UP000252038">
    <property type="component" value="Chromosome"/>
</dbReference>
<dbReference type="InterPro" id="IPR007379">
    <property type="entry name" value="Tim44-like_dom"/>
</dbReference>
<organism evidence="5 7">
    <name type="scientific">Chromobacterium phragmitis</name>
    <dbReference type="NCBI Taxonomy" id="2202141"/>
    <lineage>
        <taxon>Bacteria</taxon>
        <taxon>Pseudomonadati</taxon>
        <taxon>Pseudomonadota</taxon>
        <taxon>Betaproteobacteria</taxon>
        <taxon>Neisseriales</taxon>
        <taxon>Chromobacteriaceae</taxon>
        <taxon>Chromobacterium</taxon>
    </lineage>
</organism>
<dbReference type="PANTHER" id="PTHR41542:SF1">
    <property type="entry name" value="BLL5807 PROTEIN"/>
    <property type="match status" value="1"/>
</dbReference>
<keyword evidence="8" id="KW-1185">Reference proteome</keyword>
<evidence type="ECO:0000313" key="8">
    <source>
        <dbReference type="Proteomes" id="UP001462502"/>
    </source>
</evidence>
<dbReference type="KEGG" id="chri:DK842_06035"/>
<protein>
    <submittedName>
        <fullName evidence="5">Tim44 domain-containing protein</fullName>
    </submittedName>
    <submittedName>
        <fullName evidence="6">Tim44-like domain-containing protein</fullName>
    </submittedName>
</protein>
<gene>
    <name evidence="6" type="ORF">ABI908_17235</name>
    <name evidence="5" type="ORF">DK843_11550</name>
</gene>
<feature type="compositionally biased region" description="Low complexity" evidence="1">
    <location>
        <begin position="111"/>
        <end position="139"/>
    </location>
</feature>
<feature type="signal peptide" evidence="3">
    <location>
        <begin position="1"/>
        <end position="25"/>
    </location>
</feature>
<name>A0A344UHX6_9NEIS</name>
<keyword evidence="2" id="KW-0812">Transmembrane</keyword>
<evidence type="ECO:0000256" key="1">
    <source>
        <dbReference type="SAM" id="MobiDB-lite"/>
    </source>
</evidence>
<reference evidence="5 7" key="1">
    <citation type="submission" date="2018-05" db="EMBL/GenBank/DDBJ databases">
        <title>Genome sequencing, assembly and analysis of the novel insecticidal bacterium, Chromobacterium phragmitis.</title>
        <authorList>
            <person name="Sparks M.E."/>
            <person name="Blackburn M.B."/>
            <person name="Gundersen-Rindal D.E."/>
        </authorList>
    </citation>
    <scope>NUCLEOTIDE SEQUENCE [LARGE SCALE GENOMIC DNA]</scope>
    <source>
        <strain evidence="5">IIBBL 274-1</strain>
    </source>
</reference>
<evidence type="ECO:0000259" key="4">
    <source>
        <dbReference type="SMART" id="SM00978"/>
    </source>
</evidence>
<dbReference type="EMBL" id="JBDXMI010000001">
    <property type="protein sequence ID" value="MEO9385843.1"/>
    <property type="molecule type" value="Genomic_DNA"/>
</dbReference>
<reference evidence="6 8" key="2">
    <citation type="submission" date="2024-05" db="EMBL/GenBank/DDBJ databases">
        <authorList>
            <person name="De Oliveira J.P."/>
            <person name="Noriler S.A."/>
            <person name="De Oliveira A.G."/>
            <person name="Sipoli D.S."/>
        </authorList>
    </citation>
    <scope>NUCLEOTIDE SEQUENCE [LARGE SCALE GENOMIC DNA]</scope>
    <source>
        <strain evidence="6 8">LABIM192</strain>
    </source>
</reference>
<feature type="compositionally biased region" description="Low complexity" evidence="1">
    <location>
        <begin position="46"/>
        <end position="70"/>
    </location>
</feature>
<keyword evidence="2" id="KW-1133">Transmembrane helix</keyword>
<keyword evidence="2" id="KW-0472">Membrane</keyword>
<sequence length="341" mass="34547">MTTRAKTIVLAFTMVSVLATPFAEAARIGKGKSAGMQRSAPTRSYQPAAPAQQPMAAPQARGGAAAPAQAPAKSGVGTALAAGAAGAVAGAAIGYMAGSSGNDKAAQQPGQQQNAMPADQQPQAAHQAAPQQQPEKGGMPWGMLALLGLALVGGMMFFRRKAGNPAANAPQPAGMPRGMADQTPQSSFDAIPKIGSGLNGGAAPAGNGLGGGFNAAPAAARLPDGTETPHFLRQAKATFLHLQNLNSADSLEEVRKYMTPDLFNALREDIAGNSGVADFPQLDCQLSDASIENGAYIASVTFSGNVSEEVGAPAVPFTETWHYVKDGTTGGKWLVAGIQQG</sequence>
<dbReference type="KEGG" id="chrb:DK843_11550"/>
<accession>A0A344UHX6</accession>
<dbReference type="Proteomes" id="UP001462502">
    <property type="component" value="Unassembled WGS sequence"/>
</dbReference>
<dbReference type="SMART" id="SM00978">
    <property type="entry name" value="Tim44"/>
    <property type="match status" value="1"/>
</dbReference>
<dbReference type="AlphaFoldDB" id="A0A344UHX6"/>
<evidence type="ECO:0000256" key="2">
    <source>
        <dbReference type="SAM" id="Phobius"/>
    </source>
</evidence>
<dbReference type="InterPro" id="IPR032710">
    <property type="entry name" value="NTF2-like_dom_sf"/>
</dbReference>
<dbReference type="SUPFAM" id="SSF54427">
    <property type="entry name" value="NTF2-like"/>
    <property type="match status" value="1"/>
</dbReference>
<dbReference type="EMBL" id="CP029554">
    <property type="protein sequence ID" value="AXE34874.1"/>
    <property type="molecule type" value="Genomic_DNA"/>
</dbReference>
<dbReference type="Pfam" id="PF04280">
    <property type="entry name" value="Tim44"/>
    <property type="match status" value="1"/>
</dbReference>
<feature type="region of interest" description="Disordered" evidence="1">
    <location>
        <begin position="28"/>
        <end position="70"/>
    </location>
</feature>
<feature type="region of interest" description="Disordered" evidence="1">
    <location>
        <begin position="100"/>
        <end position="139"/>
    </location>
</feature>
<dbReference type="RefSeq" id="WP_114060653.1">
    <property type="nucleotide sequence ID" value="NZ_CP029495.1"/>
</dbReference>
<evidence type="ECO:0000313" key="5">
    <source>
        <dbReference type="EMBL" id="AXE34874.1"/>
    </source>
</evidence>